<keyword evidence="3" id="KW-1185">Reference proteome</keyword>
<reference evidence="2 3" key="2">
    <citation type="submission" date="2016-08" db="EMBL/GenBank/DDBJ databases">
        <title>Pervasive Adenine N6-methylation of Active Genes in Fungi.</title>
        <authorList>
            <consortium name="DOE Joint Genome Institute"/>
            <person name="Mondo S.J."/>
            <person name="Dannebaum R.O."/>
            <person name="Kuo R.C."/>
            <person name="Labutti K."/>
            <person name="Haridas S."/>
            <person name="Kuo A."/>
            <person name="Salamov A."/>
            <person name="Ahrendt S.R."/>
            <person name="Lipzen A."/>
            <person name="Sullivan W."/>
            <person name="Andreopoulos W.B."/>
            <person name="Clum A."/>
            <person name="Lindquist E."/>
            <person name="Daum C."/>
            <person name="Ramamoorthy G.K."/>
            <person name="Gryganskyi A."/>
            <person name="Culley D."/>
            <person name="Magnuson J.K."/>
            <person name="James T.Y."/>
            <person name="O'Malley M.A."/>
            <person name="Stajich J.E."/>
            <person name="Spatafora J.W."/>
            <person name="Visel A."/>
            <person name="Grigoriev I.V."/>
        </authorList>
    </citation>
    <scope>NUCLEOTIDE SEQUENCE [LARGE SCALE GENOMIC DNA]</scope>
    <source>
        <strain evidence="2 3">S4</strain>
    </source>
</reference>
<keyword evidence="1" id="KW-0472">Membrane</keyword>
<evidence type="ECO:0000313" key="3">
    <source>
        <dbReference type="Proteomes" id="UP000193944"/>
    </source>
</evidence>
<proteinExistence type="predicted"/>
<protein>
    <submittedName>
        <fullName evidence="2">Uncharacterized protein</fullName>
    </submittedName>
</protein>
<name>A0A1Y1XFS9_9FUNG</name>
<comment type="caution">
    <text evidence="2">The sequence shown here is derived from an EMBL/GenBank/DDBJ whole genome shotgun (WGS) entry which is preliminary data.</text>
</comment>
<dbReference type="Proteomes" id="UP000193944">
    <property type="component" value="Unassembled WGS sequence"/>
</dbReference>
<sequence length="137" mass="15630">MKTCIGSDEKIDYSSNLVAGYLRNFPQYNRKFIQLYKKLFHRYCSNFINLLMLLSRFLVVASFIGVNAFKCSWLDDVYTKVSAGHYIDTPCGGWFKAGTVTCSGRCNIESIDNGINKRIHNVQEDTITVCCKCVKKD</sequence>
<reference evidence="2 3" key="1">
    <citation type="submission" date="2016-08" db="EMBL/GenBank/DDBJ databases">
        <title>A Parts List for Fungal Cellulosomes Revealed by Comparative Genomics.</title>
        <authorList>
            <consortium name="DOE Joint Genome Institute"/>
            <person name="Haitjema C.H."/>
            <person name="Gilmore S.P."/>
            <person name="Henske J.K."/>
            <person name="Solomon K.V."/>
            <person name="De Groot R."/>
            <person name="Kuo A."/>
            <person name="Mondo S.J."/>
            <person name="Salamov A.A."/>
            <person name="Labutti K."/>
            <person name="Zhao Z."/>
            <person name="Chiniquy J."/>
            <person name="Barry K."/>
            <person name="Brewer H.M."/>
            <person name="Purvine S.O."/>
            <person name="Wright A.T."/>
            <person name="Boxma B."/>
            <person name="Van Alen T."/>
            <person name="Hackstein J.H."/>
            <person name="Baker S.E."/>
            <person name="Grigoriev I.V."/>
            <person name="O'Malley M.A."/>
        </authorList>
    </citation>
    <scope>NUCLEOTIDE SEQUENCE [LARGE SCALE GENOMIC DNA]</scope>
    <source>
        <strain evidence="2 3">S4</strain>
    </source>
</reference>
<evidence type="ECO:0000313" key="2">
    <source>
        <dbReference type="EMBL" id="ORX84605.1"/>
    </source>
</evidence>
<dbReference type="AlphaFoldDB" id="A0A1Y1XFS9"/>
<keyword evidence="1" id="KW-0812">Transmembrane</keyword>
<organism evidence="2 3">
    <name type="scientific">Anaeromyces robustus</name>
    <dbReference type="NCBI Taxonomy" id="1754192"/>
    <lineage>
        <taxon>Eukaryota</taxon>
        <taxon>Fungi</taxon>
        <taxon>Fungi incertae sedis</taxon>
        <taxon>Chytridiomycota</taxon>
        <taxon>Chytridiomycota incertae sedis</taxon>
        <taxon>Neocallimastigomycetes</taxon>
        <taxon>Neocallimastigales</taxon>
        <taxon>Neocallimastigaceae</taxon>
        <taxon>Anaeromyces</taxon>
    </lineage>
</organism>
<feature type="transmembrane region" description="Helical" evidence="1">
    <location>
        <begin position="47"/>
        <end position="69"/>
    </location>
</feature>
<keyword evidence="1" id="KW-1133">Transmembrane helix</keyword>
<gene>
    <name evidence="2" type="ORF">BCR32DRAFT_291238</name>
</gene>
<evidence type="ECO:0000256" key="1">
    <source>
        <dbReference type="SAM" id="Phobius"/>
    </source>
</evidence>
<accession>A0A1Y1XFS9</accession>
<dbReference type="EMBL" id="MCFG01000049">
    <property type="protein sequence ID" value="ORX84605.1"/>
    <property type="molecule type" value="Genomic_DNA"/>
</dbReference>